<organism evidence="8 9">
    <name type="scientific">Rotaria magnacalcarata</name>
    <dbReference type="NCBI Taxonomy" id="392030"/>
    <lineage>
        <taxon>Eukaryota</taxon>
        <taxon>Metazoa</taxon>
        <taxon>Spiralia</taxon>
        <taxon>Gnathifera</taxon>
        <taxon>Rotifera</taxon>
        <taxon>Eurotatoria</taxon>
        <taxon>Bdelloidea</taxon>
        <taxon>Philodinida</taxon>
        <taxon>Philodinidae</taxon>
        <taxon>Rotaria</taxon>
    </lineage>
</organism>
<evidence type="ECO:0000256" key="7">
    <source>
        <dbReference type="ARBA" id="ARBA00023033"/>
    </source>
</evidence>
<accession>A0A8S2Q448</accession>
<protein>
    <recommendedName>
        <fullName evidence="10">Cyclohexanone monooxygenase</fullName>
    </recommendedName>
</protein>
<dbReference type="Pfam" id="PF13738">
    <property type="entry name" value="Pyr_redox_3"/>
    <property type="match status" value="1"/>
</dbReference>
<keyword evidence="6" id="KW-0560">Oxidoreductase</keyword>
<dbReference type="Proteomes" id="UP000676336">
    <property type="component" value="Unassembled WGS sequence"/>
</dbReference>
<dbReference type="PANTHER" id="PTHR43098:SF3">
    <property type="entry name" value="L-ORNITHINE N(5)-MONOOXYGENASE-RELATED"/>
    <property type="match status" value="1"/>
</dbReference>
<evidence type="ECO:0000256" key="1">
    <source>
        <dbReference type="ARBA" id="ARBA00001974"/>
    </source>
</evidence>
<keyword evidence="4" id="KW-0274">FAD</keyword>
<comment type="caution">
    <text evidence="8">The sequence shown here is derived from an EMBL/GenBank/DDBJ whole genome shotgun (WGS) entry which is preliminary data.</text>
</comment>
<evidence type="ECO:0000313" key="8">
    <source>
        <dbReference type="EMBL" id="CAF4082503.1"/>
    </source>
</evidence>
<evidence type="ECO:0000256" key="3">
    <source>
        <dbReference type="ARBA" id="ARBA00022630"/>
    </source>
</evidence>
<dbReference type="InterPro" id="IPR036188">
    <property type="entry name" value="FAD/NAD-bd_sf"/>
</dbReference>
<evidence type="ECO:0000256" key="2">
    <source>
        <dbReference type="ARBA" id="ARBA00010139"/>
    </source>
</evidence>
<keyword evidence="3" id="KW-0285">Flavoprotein</keyword>
<dbReference type="AlphaFoldDB" id="A0A8S2Q448"/>
<proteinExistence type="inferred from homology"/>
<name>A0A8S2Q448_9BILA</name>
<evidence type="ECO:0000256" key="6">
    <source>
        <dbReference type="ARBA" id="ARBA00023002"/>
    </source>
</evidence>
<dbReference type="SUPFAM" id="SSF51905">
    <property type="entry name" value="FAD/NAD(P)-binding domain"/>
    <property type="match status" value="1"/>
</dbReference>
<dbReference type="Gene3D" id="3.50.50.60">
    <property type="entry name" value="FAD/NAD(P)-binding domain"/>
    <property type="match status" value="1"/>
</dbReference>
<dbReference type="InterPro" id="IPR050775">
    <property type="entry name" value="FAD-binding_Monooxygenases"/>
</dbReference>
<feature type="non-terminal residue" evidence="8">
    <location>
        <position position="239"/>
    </location>
</feature>
<dbReference type="GO" id="GO:0004497">
    <property type="term" value="F:monooxygenase activity"/>
    <property type="evidence" value="ECO:0007669"/>
    <property type="project" value="UniProtKB-KW"/>
</dbReference>
<dbReference type="EMBL" id="CAJOBI010007317">
    <property type="protein sequence ID" value="CAF4082503.1"/>
    <property type="molecule type" value="Genomic_DNA"/>
</dbReference>
<evidence type="ECO:0000313" key="9">
    <source>
        <dbReference type="Proteomes" id="UP000676336"/>
    </source>
</evidence>
<sequence>MHTSRGDKLVAKFCIMAIGCFSSPRVPQIKGLDQFNGKYYQTSRWPHENICFTGRRVAVIGTGSSGIQLIPVIAEQADHVFVCQRTPNFSIPAHNGPLQPEYEQWWKSNYAEYRRQALETPFAIKVKHETSTSLVAATPEERQAELEKSWQIGGLEFLIYFHDLLFNKESNDIAAEFVRNKIRETVKKSEVADALIPQTYPLGTKRLCVDSNYFQTFNRDNVTLVDLRNGSIDEITPTG</sequence>
<evidence type="ECO:0000256" key="4">
    <source>
        <dbReference type="ARBA" id="ARBA00022827"/>
    </source>
</evidence>
<comment type="cofactor">
    <cofactor evidence="1">
        <name>FAD</name>
        <dbReference type="ChEBI" id="CHEBI:57692"/>
    </cofactor>
</comment>
<comment type="similarity">
    <text evidence="2">Belongs to the FAD-binding monooxygenase family.</text>
</comment>
<keyword evidence="7" id="KW-0503">Monooxygenase</keyword>
<dbReference type="PANTHER" id="PTHR43098">
    <property type="entry name" value="L-ORNITHINE N(5)-MONOOXYGENASE-RELATED"/>
    <property type="match status" value="1"/>
</dbReference>
<evidence type="ECO:0008006" key="10">
    <source>
        <dbReference type="Google" id="ProtNLM"/>
    </source>
</evidence>
<keyword evidence="5" id="KW-0521">NADP</keyword>
<gene>
    <name evidence="8" type="ORF">SMN809_LOCUS16388</name>
</gene>
<evidence type="ECO:0000256" key="5">
    <source>
        <dbReference type="ARBA" id="ARBA00022857"/>
    </source>
</evidence>
<reference evidence="8" key="1">
    <citation type="submission" date="2021-02" db="EMBL/GenBank/DDBJ databases">
        <authorList>
            <person name="Nowell W R."/>
        </authorList>
    </citation>
    <scope>NUCLEOTIDE SEQUENCE</scope>
</reference>